<dbReference type="Gene3D" id="3.90.1170.50">
    <property type="entry name" value="Aldehyde oxidase/xanthine dehydrogenase, a/b hammerhead"/>
    <property type="match status" value="1"/>
</dbReference>
<evidence type="ECO:0000313" key="3">
    <source>
        <dbReference type="Proteomes" id="UP000198418"/>
    </source>
</evidence>
<dbReference type="InterPro" id="IPR037165">
    <property type="entry name" value="AldOxase/xan_DH_Mopterin-bd_sf"/>
</dbReference>
<evidence type="ECO:0000313" key="2">
    <source>
        <dbReference type="EMBL" id="SNB65042.1"/>
    </source>
</evidence>
<dbReference type="InterPro" id="IPR000674">
    <property type="entry name" value="Ald_Oxase/Xan_DH_a/b"/>
</dbReference>
<evidence type="ECO:0000259" key="1">
    <source>
        <dbReference type="SMART" id="SM01008"/>
    </source>
</evidence>
<dbReference type="Pfam" id="PF01315">
    <property type="entry name" value="Ald_Xan_dh_C"/>
    <property type="match status" value="1"/>
</dbReference>
<proteinExistence type="predicted"/>
<organism evidence="2 3">
    <name type="scientific">Rhodoblastus acidophilus</name>
    <name type="common">Rhodopseudomonas acidophila</name>
    <dbReference type="NCBI Taxonomy" id="1074"/>
    <lineage>
        <taxon>Bacteria</taxon>
        <taxon>Pseudomonadati</taxon>
        <taxon>Pseudomonadota</taxon>
        <taxon>Alphaproteobacteria</taxon>
        <taxon>Hyphomicrobiales</taxon>
        <taxon>Rhodoblastaceae</taxon>
        <taxon>Rhodoblastus</taxon>
    </lineage>
</organism>
<dbReference type="RefSeq" id="WP_206605435.1">
    <property type="nucleotide sequence ID" value="NZ_FYDG01000002.1"/>
</dbReference>
<reference evidence="3" key="1">
    <citation type="submission" date="2017-06" db="EMBL/GenBank/DDBJ databases">
        <authorList>
            <person name="Varghese N."/>
            <person name="Submissions S."/>
        </authorList>
    </citation>
    <scope>NUCLEOTIDE SEQUENCE [LARGE SCALE GENOMIC DNA]</scope>
    <source>
        <strain evidence="3">DSM 137</strain>
    </source>
</reference>
<dbReference type="SUPFAM" id="SSF54665">
    <property type="entry name" value="CO dehydrogenase molybdoprotein N-domain-like"/>
    <property type="match status" value="1"/>
</dbReference>
<dbReference type="InterPro" id="IPR036856">
    <property type="entry name" value="Ald_Oxase/Xan_DH_a/b_sf"/>
</dbReference>
<gene>
    <name evidence="2" type="ORF">SAMN06265338_102139</name>
</gene>
<dbReference type="PANTHER" id="PTHR11908">
    <property type="entry name" value="XANTHINE DEHYDROGENASE"/>
    <property type="match status" value="1"/>
</dbReference>
<dbReference type="PANTHER" id="PTHR11908:SF157">
    <property type="entry name" value="XANTHINE DEHYDROGENASE SUBUNIT D-RELATED"/>
    <property type="match status" value="1"/>
</dbReference>
<dbReference type="Gene3D" id="3.30.365.10">
    <property type="entry name" value="Aldehyde oxidase/xanthine dehydrogenase, molybdopterin binding domain"/>
    <property type="match status" value="3"/>
</dbReference>
<dbReference type="GO" id="GO:0005506">
    <property type="term" value="F:iron ion binding"/>
    <property type="evidence" value="ECO:0007669"/>
    <property type="project" value="InterPro"/>
</dbReference>
<protein>
    <submittedName>
        <fullName evidence="2">Molybdopterin-binding domain of aldehyde dehydrogenase</fullName>
    </submittedName>
</protein>
<feature type="domain" description="Aldehyde oxidase/xanthine dehydrogenase a/b hammerhead" evidence="1">
    <location>
        <begin position="23"/>
        <end position="126"/>
    </location>
</feature>
<name>A0A212QZ68_RHOAC</name>
<keyword evidence="3" id="KW-1185">Reference proteome</keyword>
<sequence length="578" mass="60294">MNTQDMRIPRADASQDKSAAKVSGKARYAADIPANGALVGRILRAKIPHARIVSIDVSQALALEGVAAVCTGADCPAPLGGAATEFPLARDKARYRGEAVAAVAARDEATAEQAIRLIRVEYEKLPAYFDAKKAMGEGAEAIHADKPGNILREAHATSGDVEAGFAAAELTREKSIKFGEVNPAQLEPNATLVEVGRDGGLILHAATQAPQDVRACVAQGLGMDEAQIRVENAYVGGGFGARSECAPFEIIAALLARKAKRSVRLKQTREETFLGHRGRPETHVAVKLGMMKDGRFTACQVQTTQTGGAYASRSAADGAAPGLYALHARQHDLLRACANLPPCGGAAGAAESIAGVEALINEMAGELGLDPLAVRALNAPRELADCLEAVKQASGWAERRGQTPKGRGLGLACGRLTEGDDGGVAALALEVSVDEVTGKATAHKLWIAAHVGGALDPRAAESRIRTGVWMGLGRALSEETRYVDGKMLHGNLLDYRMPTLVESPDVEVVVIGAADAAPADASPVDPRTGANWAAGLSAAVMPALMGAVHEAAGVWPHTLPLSPDRVSDLLDARDRVKK</sequence>
<dbReference type="InterPro" id="IPR016208">
    <property type="entry name" value="Ald_Oxase/xanthine_DH-like"/>
</dbReference>
<dbReference type="Pfam" id="PF20256">
    <property type="entry name" value="MoCoBD_2"/>
    <property type="match status" value="1"/>
</dbReference>
<dbReference type="InterPro" id="IPR008274">
    <property type="entry name" value="AldOxase/xan_DH_MoCoBD1"/>
</dbReference>
<dbReference type="Proteomes" id="UP000198418">
    <property type="component" value="Unassembled WGS sequence"/>
</dbReference>
<dbReference type="SMART" id="SM01008">
    <property type="entry name" value="Ald_Xan_dh_C"/>
    <property type="match status" value="1"/>
</dbReference>
<dbReference type="InterPro" id="IPR046867">
    <property type="entry name" value="AldOxase/xan_DH_MoCoBD2"/>
</dbReference>
<dbReference type="Pfam" id="PF02738">
    <property type="entry name" value="MoCoBD_1"/>
    <property type="match status" value="1"/>
</dbReference>
<dbReference type="EMBL" id="FYDG01000002">
    <property type="protein sequence ID" value="SNB65042.1"/>
    <property type="molecule type" value="Genomic_DNA"/>
</dbReference>
<dbReference type="SUPFAM" id="SSF56003">
    <property type="entry name" value="Molybdenum cofactor-binding domain"/>
    <property type="match status" value="1"/>
</dbReference>
<dbReference type="GO" id="GO:0016491">
    <property type="term" value="F:oxidoreductase activity"/>
    <property type="evidence" value="ECO:0007669"/>
    <property type="project" value="InterPro"/>
</dbReference>
<dbReference type="AlphaFoldDB" id="A0A212QZ68"/>
<accession>A0A212QZ68</accession>